<dbReference type="Pfam" id="PF00443">
    <property type="entry name" value="UCH"/>
    <property type="match status" value="1"/>
</dbReference>
<feature type="compositionally biased region" description="Polar residues" evidence="1">
    <location>
        <begin position="7"/>
        <end position="25"/>
    </location>
</feature>
<feature type="region of interest" description="Disordered" evidence="1">
    <location>
        <begin position="1"/>
        <end position="171"/>
    </location>
</feature>
<dbReference type="OrthoDB" id="420187at2759"/>
<dbReference type="GO" id="GO:0005634">
    <property type="term" value="C:nucleus"/>
    <property type="evidence" value="ECO:0007669"/>
    <property type="project" value="TreeGrafter"/>
</dbReference>
<comment type="caution">
    <text evidence="3">The sequence shown here is derived from an EMBL/GenBank/DDBJ whole genome shotgun (WGS) entry which is preliminary data.</text>
</comment>
<feature type="region of interest" description="Disordered" evidence="1">
    <location>
        <begin position="2504"/>
        <end position="2533"/>
    </location>
</feature>
<dbReference type="GO" id="GO:0004843">
    <property type="term" value="F:cysteine-type deubiquitinase activity"/>
    <property type="evidence" value="ECO:0007669"/>
    <property type="project" value="InterPro"/>
</dbReference>
<protein>
    <submittedName>
        <fullName evidence="3">Ubiquitin hydrolase</fullName>
    </submittedName>
</protein>
<dbReference type="STRING" id="1448321.A0A317VB28"/>
<dbReference type="InterPro" id="IPR038765">
    <property type="entry name" value="Papain-like_cys_pep_sf"/>
</dbReference>
<keyword evidence="4" id="KW-1185">Reference proteome</keyword>
<keyword evidence="3" id="KW-0378">Hydrolase</keyword>
<dbReference type="SUPFAM" id="SSF54001">
    <property type="entry name" value="Cysteine proteinases"/>
    <property type="match status" value="1"/>
</dbReference>
<accession>A0A317VB28</accession>
<evidence type="ECO:0000259" key="2">
    <source>
        <dbReference type="PROSITE" id="PS50235"/>
    </source>
</evidence>
<feature type="compositionally biased region" description="Acidic residues" evidence="1">
    <location>
        <begin position="150"/>
        <end position="159"/>
    </location>
</feature>
<dbReference type="Proteomes" id="UP000247233">
    <property type="component" value="Unassembled WGS sequence"/>
</dbReference>
<dbReference type="InterPro" id="IPR001394">
    <property type="entry name" value="Peptidase_C19_UCH"/>
</dbReference>
<dbReference type="PROSITE" id="PS00973">
    <property type="entry name" value="USP_2"/>
    <property type="match status" value="1"/>
</dbReference>
<organism evidence="3 4">
    <name type="scientific">Aspergillus heteromorphus CBS 117.55</name>
    <dbReference type="NCBI Taxonomy" id="1448321"/>
    <lineage>
        <taxon>Eukaryota</taxon>
        <taxon>Fungi</taxon>
        <taxon>Dikarya</taxon>
        <taxon>Ascomycota</taxon>
        <taxon>Pezizomycotina</taxon>
        <taxon>Eurotiomycetes</taxon>
        <taxon>Eurotiomycetidae</taxon>
        <taxon>Eurotiales</taxon>
        <taxon>Aspergillaceae</taxon>
        <taxon>Aspergillus</taxon>
        <taxon>Aspergillus subgen. Circumdati</taxon>
    </lineage>
</organism>
<dbReference type="GO" id="GO:0005829">
    <property type="term" value="C:cytosol"/>
    <property type="evidence" value="ECO:0007669"/>
    <property type="project" value="TreeGrafter"/>
</dbReference>
<evidence type="ECO:0000313" key="4">
    <source>
        <dbReference type="Proteomes" id="UP000247233"/>
    </source>
</evidence>
<reference evidence="3 4" key="1">
    <citation type="submission" date="2016-12" db="EMBL/GenBank/DDBJ databases">
        <title>The genomes of Aspergillus section Nigri reveals drivers in fungal speciation.</title>
        <authorList>
            <consortium name="DOE Joint Genome Institute"/>
            <person name="Vesth T.C."/>
            <person name="Nybo J."/>
            <person name="Theobald S."/>
            <person name="Brandl J."/>
            <person name="Frisvad J.C."/>
            <person name="Nielsen K.F."/>
            <person name="Lyhne E.K."/>
            <person name="Kogle M.E."/>
            <person name="Kuo A."/>
            <person name="Riley R."/>
            <person name="Clum A."/>
            <person name="Nolan M."/>
            <person name="Lipzen A."/>
            <person name="Salamov A."/>
            <person name="Henrissat B."/>
            <person name="Wiebenga A."/>
            <person name="De Vries R.P."/>
            <person name="Grigoriev I.V."/>
            <person name="Mortensen U.H."/>
            <person name="Andersen M.R."/>
            <person name="Baker S.E."/>
        </authorList>
    </citation>
    <scope>NUCLEOTIDE SEQUENCE [LARGE SCALE GENOMIC DNA]</scope>
    <source>
        <strain evidence="3 4">CBS 117.55</strain>
    </source>
</reference>
<dbReference type="PANTHER" id="PTHR24006">
    <property type="entry name" value="UBIQUITIN CARBOXYL-TERMINAL HYDROLASE"/>
    <property type="match status" value="1"/>
</dbReference>
<name>A0A317VB28_9EURO</name>
<gene>
    <name evidence="3" type="ORF">BO70DRAFT_382262</name>
</gene>
<dbReference type="InterPro" id="IPR018200">
    <property type="entry name" value="USP_CS"/>
</dbReference>
<dbReference type="Pfam" id="PF12030">
    <property type="entry name" value="DUF3517"/>
    <property type="match status" value="1"/>
</dbReference>
<evidence type="ECO:0000256" key="1">
    <source>
        <dbReference type="SAM" id="MobiDB-lite"/>
    </source>
</evidence>
<dbReference type="InterPro" id="IPR050164">
    <property type="entry name" value="Peptidase_C19"/>
</dbReference>
<dbReference type="InterPro" id="IPR021905">
    <property type="entry name" value="DUF3517"/>
</dbReference>
<evidence type="ECO:0000313" key="3">
    <source>
        <dbReference type="EMBL" id="PWY70461.1"/>
    </source>
</evidence>
<dbReference type="InterPro" id="IPR028889">
    <property type="entry name" value="USP"/>
</dbReference>
<feature type="domain" description="USP" evidence="2">
    <location>
        <begin position="1610"/>
        <end position="1939"/>
    </location>
</feature>
<dbReference type="EMBL" id="MSFL01000030">
    <property type="protein sequence ID" value="PWY70461.1"/>
    <property type="molecule type" value="Genomic_DNA"/>
</dbReference>
<dbReference type="RefSeq" id="XP_025395948.1">
    <property type="nucleotide sequence ID" value="XM_025545526.1"/>
</dbReference>
<dbReference type="Gene3D" id="3.90.70.10">
    <property type="entry name" value="Cysteine proteinases"/>
    <property type="match status" value="1"/>
</dbReference>
<sequence>MAAAPLESSSTPPDASISTDSTTDPTRPLDHPMEESDPQSTRKRPRLDSGSGACESWSLPNETSAARPSDQIPDAPATTGQEASPSPPASRVAIKLKSPVAGNMAAAPDDPAAAELPTAGPPAPSADETGADASTAISLSSSTAQSPEIEVADLEDMDQDPNTSSWKSLGDAMREPVTPDVVQLHDQPALTESFPRLDVTSDLRENLEEICVIIEKAASPDVPVFIAVKVWMDEVANNLDQLSYEILAEDRGFWEELPTVVDSVLRRTQDFRPDQGRGPWACLEEFFLDYAQLALHIIRLDNLLLRQAVEDADAQMIDPMSRCYFTSLGWILQINIIPFFRSMEKTHARDIANMVARINDRVASPPLDIIRHLSEHAACIMALITRWPQLSASLVSILTIVHSLIESGNERKRYRADDALVDSDIYLRTMKRAYALVRAADENYQAHISKKSPWVSSDTSEPMLRYISFSYLTLCLRDPEFALQVAQDLALQLPEDLNPDDRAHIIHYGWKFAVLKKHIMDGRMELRVHGIEAMQGDLVSVWRQHIQGTMDGVEHPVVQYLVDFLRQNRIVEYIVGIDSHPQLISRSSNIAGFLVVTGTYTDADTDTLWKTVTESPDPRTVSEVLGMLCKTFHMHVPSSPALVYMCSKLVDLPLARFDARMVDFCEQLLHQVREKYSDRNRRDLADRIHVDAIPLRLCVRLIRESAAADDLPVEHKALLQKFAGAQLSSFMDIGLSEVDKMDTYEQCLQDIAEMNQFTVGSIQALNALLPGNDPQELRKLAEEFDLTRLVIIEMARTVGMDQTDFTDPFSLSGFSSRIHMLARIIDMVPDSITPAFADTLWRKVFMSKSLAQQGRRSLWDMLCGITRFSAQANQFIGRCIQVYLPQLSPAEDYFPEVLQFAKQTINYEVRFNPPSVAGEDEVVTIPGMERIWGFILTAPPGTIETDATNFAIEVYLDHAVINRSPRSAVEATHIALVDRCVDQLKSAASKLKAYHGNAGEALDGSSEAVGSESDAVQAAELRFSRSLLFLRQFLQGLRSRPRYSPPQALPLDLPGKPAKGDIIDIRYQTFNGGTQSKVRSLQIGDLSTTAELMETLVQLTGFTKFGTISGGRKIDLLEKPGSTIRELKLGSGLLLVRRDQDSRELALTGRRHSLTSVDSEVLKHFDDLYDLLGLEDYLAREIYDFLVVFPPQDRVLQLVKSTDKNEDDIFPMDKPYSLLYSVNALSVCLREEALESSPNQDYVSHSVNILVSALTRPSMAESLADSSAKLLFATHIVECLLYALLVRPTPNDGASIIPKPAALAQQLFHFIKVARQLPNSRLPELGITKLICNSFAVLTEGSVRDLEFWETVKQQAQFSDLLKSLLLDEHRQSIRKGIADNIAVACNASKLLRKPAKSVSSETQETRGSSVPLEEPVRIDILATIWEAFVKTFPVTLDYAQQSQEFFEIAIMVFRSVAEKSPQDLVFSQYLKQWSTVMLRHQTEEFVGREPVDHLILGFARLLRLCLDLANSINSTVDTSDLAESLFDQYLFPDLSVPSSDSGVIIPHVPVMHTQTRQELYAILSQLCKFDSNYSKIVDRLEDLIPQDYTYSSSWGFDRYKMIRSAEGYAGLKNLSNTCYLNSLLTQLFMNVGFRDFMLQLELEDPECSQRLLVETKKLFGYMQETWTKSVDSQAFVDTIRTYENEPIDVTIQMDVDEFYNLLFDRWEAQISDAENKRKFRSFYGGQLVQQIKSKECPHISERLEPFSAIQCEIKGKATLEESLQAYVEGEIMQGDNKYSCTSCGRHVDAVKRACLKDVPDNLIFHLKRFDFDMVTMLRSKINDEFQFPEFIDMSPFKVEYLSDQTADIQEDVFELVGVLVHSGTAESGHYYSYIRERPTVGARGSWVEFNDSDVSRFDPGKLADQCFGGYNDSLPSSSMGQVRYNKVWNAYMLFYQRVSSMDAAKMTYRPTKPHYPVSVPLPTDLANHIVMENELFIRTYCLMDPYHAFFVRYLLSVLHDVKDPGGEPRTKLDKHVIFIALDTLEQLLSRTREPVGLELFVTDILRIITDVPKAAHRSLQWFAQKPAAIRNLILRSPHAAVRSSSMRIIMCALSKLHDLYNKETDITEKEKWEDRYMDGFENVVGTLDGLWSTLHTASRAWDDYFEFLFLLANFGKYEAGVVLKNGFLLKCLEIVWLENEDSKRLRRQYLSLVKLIDKGRRFSYRKLIDLMAMLLAHIDLTKPPTPDDKRRALPSARYTLTASENVLIRALGKHKELAFLKTILMHNYSPPASKTIVTHFVDADPDAGLTEPITIVLEQGLRMGPAELCAPFLEAALIYCRRGFDEDRIARLIDFVAKGVETINDSGGKEHLSFFTSLMGSRNDRIGLNEAWFLTQLVDKSPDWAPTLLIFPERAVRNMTLEVLRQILFSGEAEDMGDDWQTHQTEVARKLVHTSVDRLRKTYLAVPGCNVEGKTVETIRTVIEHCLTTYFGTSDEDQEVILQTQDTIGAIDDLVVDVPEELASVSDLPSSEEWDDNSAMASDSEMGLAGSP</sequence>
<feature type="compositionally biased region" description="Low complexity" evidence="1">
    <location>
        <begin position="131"/>
        <end position="146"/>
    </location>
</feature>
<dbReference type="GeneID" id="37067763"/>
<dbReference type="FunFam" id="3.90.70.10:FF:000136">
    <property type="entry name" value="Ubiquitin C-terminal hydrolase, putative"/>
    <property type="match status" value="1"/>
</dbReference>
<proteinExistence type="predicted"/>
<dbReference type="GO" id="GO:0016579">
    <property type="term" value="P:protein deubiquitination"/>
    <property type="evidence" value="ECO:0007669"/>
    <property type="project" value="InterPro"/>
</dbReference>
<dbReference type="VEuPathDB" id="FungiDB:BO70DRAFT_382262"/>
<feature type="compositionally biased region" description="Low complexity" evidence="1">
    <location>
        <begin position="105"/>
        <end position="114"/>
    </location>
</feature>
<dbReference type="PROSITE" id="PS50235">
    <property type="entry name" value="USP_3"/>
    <property type="match status" value="1"/>
</dbReference>
<dbReference type="CDD" id="cd02659">
    <property type="entry name" value="peptidase_C19C"/>
    <property type="match status" value="1"/>
</dbReference>
<dbReference type="PANTHER" id="PTHR24006:SF827">
    <property type="entry name" value="UBIQUITIN CARBOXYL-TERMINAL HYDROLASE 34"/>
    <property type="match status" value="1"/>
</dbReference>